<dbReference type="EMBL" id="MWQN01000002">
    <property type="protein sequence ID" value="OPC78709.1"/>
    <property type="molecule type" value="Genomic_DNA"/>
</dbReference>
<dbReference type="Gene3D" id="1.10.287.1060">
    <property type="entry name" value="ESAT-6-like"/>
    <property type="match status" value="1"/>
</dbReference>
<accession>A0A1T3NPH4</accession>
<dbReference type="AlphaFoldDB" id="A0A1T3NPH4"/>
<evidence type="ECO:0008006" key="3">
    <source>
        <dbReference type="Google" id="ProtNLM"/>
    </source>
</evidence>
<protein>
    <recommendedName>
        <fullName evidence="3">ESX-1 secretion-associated protein</fullName>
    </recommendedName>
</protein>
<gene>
    <name evidence="1" type="ORF">B4N89_31590</name>
</gene>
<organism evidence="1 2">
    <name type="scientific">Embleya scabrispora</name>
    <dbReference type="NCBI Taxonomy" id="159449"/>
    <lineage>
        <taxon>Bacteria</taxon>
        <taxon>Bacillati</taxon>
        <taxon>Actinomycetota</taxon>
        <taxon>Actinomycetes</taxon>
        <taxon>Kitasatosporales</taxon>
        <taxon>Streptomycetaceae</taxon>
        <taxon>Embleya</taxon>
    </lineage>
</organism>
<dbReference type="Proteomes" id="UP000190037">
    <property type="component" value="Unassembled WGS sequence"/>
</dbReference>
<dbReference type="STRING" id="159449.B4N89_31590"/>
<reference evidence="1 2" key="1">
    <citation type="submission" date="2017-03" db="EMBL/GenBank/DDBJ databases">
        <title>Draft genome sequence of Streptomyces scabrisporus NF3, endophyte isolated from Amphipterygium adstringens.</title>
        <authorList>
            <person name="Vazquez M."/>
            <person name="Ceapa C.D."/>
            <person name="Rodriguez Luna D."/>
            <person name="Sanchez Esquivel S."/>
        </authorList>
    </citation>
    <scope>NUCLEOTIDE SEQUENCE [LARGE SCALE GENOMIC DNA]</scope>
    <source>
        <strain evidence="1 2">NF3</strain>
    </source>
</reference>
<name>A0A1T3NPH4_9ACTN</name>
<keyword evidence="2" id="KW-1185">Reference proteome</keyword>
<dbReference type="OrthoDB" id="4350522at2"/>
<comment type="caution">
    <text evidence="1">The sequence shown here is derived from an EMBL/GenBank/DDBJ whole genome shotgun (WGS) entry which is preliminary data.</text>
</comment>
<evidence type="ECO:0000313" key="1">
    <source>
        <dbReference type="EMBL" id="OPC78709.1"/>
    </source>
</evidence>
<sequence length="135" mass="13989">MTTDFDSILNPGLPRVKVNDSTFAATNTPDPRPGCAPQAPDVHVEPGTLDTAAGRLREIAGDFRTTGLKGVTALEPVSRALGGFDLAKAVDAAHTAWHDRTIAVADTLAGRAGDLNTAATTWRNTEGSVCTTFGG</sequence>
<evidence type="ECO:0000313" key="2">
    <source>
        <dbReference type="Proteomes" id="UP000190037"/>
    </source>
</evidence>
<proteinExistence type="predicted"/>
<dbReference type="RefSeq" id="WP_161500888.1">
    <property type="nucleotide sequence ID" value="NZ_MWQN01000002.1"/>
</dbReference>